<reference evidence="11 12" key="1">
    <citation type="submission" date="2022-05" db="EMBL/GenBank/DDBJ databases">
        <authorList>
            <consortium name="Genoscope - CEA"/>
            <person name="William W."/>
        </authorList>
    </citation>
    <scope>NUCLEOTIDE SEQUENCE [LARGE SCALE GENOMIC DNA]</scope>
</reference>
<dbReference type="InterPro" id="IPR000276">
    <property type="entry name" value="GPCR_Rhodpsn"/>
</dbReference>
<evidence type="ECO:0000256" key="8">
    <source>
        <dbReference type="ARBA" id="ARBA00023224"/>
    </source>
</evidence>
<feature type="transmembrane region" description="Helical" evidence="9">
    <location>
        <begin position="34"/>
        <end position="57"/>
    </location>
</feature>
<accession>A0ABN8QN33</accession>
<evidence type="ECO:0000256" key="1">
    <source>
        <dbReference type="ARBA" id="ARBA00004651"/>
    </source>
</evidence>
<comment type="caution">
    <text evidence="11">The sequence shown here is derived from an EMBL/GenBank/DDBJ whole genome shotgun (WGS) entry which is preliminary data.</text>
</comment>
<keyword evidence="4 9" id="KW-1133">Transmembrane helix</keyword>
<dbReference type="Proteomes" id="UP001159405">
    <property type="component" value="Unassembled WGS sequence"/>
</dbReference>
<feature type="domain" description="G-protein coupled receptors family 1 profile" evidence="10">
    <location>
        <begin position="283"/>
        <end position="411"/>
    </location>
</feature>
<sequence length="412" mass="47424">IIINSISCPFTVLLNVLVIMAVKKRPSLQSNTNILLSCLAVTDLLTGLIVQPSFVAWKSFYVLKNVNVTAFVEVQNYFLRFLTISSSLHLMLATCERLLAVKYTNYYSYIVRKRNIKVSVLAVWSFSFIIGVLSFVKSDISKYSMKTLHFFALSFSIMFIVVTYIILYRETLRHRKRIRTQQLPQTEIERFVKENKALKTTVLVVGAVLLCFLPMTVYQLLTTVLSKQNQLLLFASGEMREILSIVIRTPGMLNSLVNPLIYCMRQKEMRKFVFSLRQHLYTCISLIVATLLYVMKTLHFLAISFSVVFIVVAYIILYLETLRHRKKIRTQQLPQQEIERFVKENKALKTTVLVVGAVVLCFLPMAVYQLLTTLSSRGNKKLLYDTELVERLTLMVRTAGMLNSLVNPLIYC</sequence>
<feature type="non-terminal residue" evidence="11">
    <location>
        <position position="1"/>
    </location>
</feature>
<dbReference type="PANTHER" id="PTHR24249:SF421">
    <property type="entry name" value="G-PROTEIN COUPLED RECEPTORS FAMILY 1 PROFILE DOMAIN-CONTAINING PROTEIN"/>
    <property type="match status" value="1"/>
</dbReference>
<evidence type="ECO:0000259" key="10">
    <source>
        <dbReference type="PROSITE" id="PS50262"/>
    </source>
</evidence>
<evidence type="ECO:0000256" key="7">
    <source>
        <dbReference type="ARBA" id="ARBA00023170"/>
    </source>
</evidence>
<feature type="transmembrane region" description="Helical" evidence="9">
    <location>
        <begin position="350"/>
        <end position="371"/>
    </location>
</feature>
<evidence type="ECO:0000256" key="5">
    <source>
        <dbReference type="ARBA" id="ARBA00023040"/>
    </source>
</evidence>
<feature type="transmembrane region" description="Helical" evidence="9">
    <location>
        <begin position="6"/>
        <end position="22"/>
    </location>
</feature>
<keyword evidence="12" id="KW-1185">Reference proteome</keyword>
<feature type="transmembrane region" description="Helical" evidence="9">
    <location>
        <begin position="116"/>
        <end position="136"/>
    </location>
</feature>
<comment type="subcellular location">
    <subcellularLocation>
        <location evidence="1">Cell membrane</location>
        <topology evidence="1">Multi-pass membrane protein</topology>
    </subcellularLocation>
</comment>
<feature type="transmembrane region" description="Helical" evidence="9">
    <location>
        <begin position="148"/>
        <end position="167"/>
    </location>
</feature>
<dbReference type="EMBL" id="CALNXK010000133">
    <property type="protein sequence ID" value="CAH3165578.1"/>
    <property type="molecule type" value="Genomic_DNA"/>
</dbReference>
<feature type="domain" description="G-protein coupled receptors family 1 profile" evidence="10">
    <location>
        <begin position="14"/>
        <end position="262"/>
    </location>
</feature>
<feature type="transmembrane region" description="Helical" evidence="9">
    <location>
        <begin position="300"/>
        <end position="319"/>
    </location>
</feature>
<dbReference type="PANTHER" id="PTHR24249">
    <property type="entry name" value="HISTAMINE RECEPTOR-RELATED G-PROTEIN COUPLED RECEPTOR"/>
    <property type="match status" value="1"/>
</dbReference>
<keyword evidence="3 9" id="KW-0812">Transmembrane</keyword>
<proteinExistence type="predicted"/>
<feature type="transmembrane region" description="Helical" evidence="9">
    <location>
        <begin position="242"/>
        <end position="264"/>
    </location>
</feature>
<evidence type="ECO:0000256" key="4">
    <source>
        <dbReference type="ARBA" id="ARBA00022989"/>
    </source>
</evidence>
<keyword evidence="6 9" id="KW-0472">Membrane</keyword>
<keyword evidence="5" id="KW-0297">G-protein coupled receptor</keyword>
<evidence type="ECO:0000256" key="6">
    <source>
        <dbReference type="ARBA" id="ARBA00023136"/>
    </source>
</evidence>
<dbReference type="Gene3D" id="1.20.1070.10">
    <property type="entry name" value="Rhodopsin 7-helix transmembrane proteins"/>
    <property type="match status" value="2"/>
</dbReference>
<keyword evidence="2" id="KW-1003">Cell membrane</keyword>
<evidence type="ECO:0000256" key="2">
    <source>
        <dbReference type="ARBA" id="ARBA00022475"/>
    </source>
</evidence>
<evidence type="ECO:0000256" key="9">
    <source>
        <dbReference type="SAM" id="Phobius"/>
    </source>
</evidence>
<dbReference type="InterPro" id="IPR017452">
    <property type="entry name" value="GPCR_Rhodpsn_7TM"/>
</dbReference>
<evidence type="ECO:0000313" key="11">
    <source>
        <dbReference type="EMBL" id="CAH3165578.1"/>
    </source>
</evidence>
<gene>
    <name evidence="11" type="ORF">PLOB_00007231</name>
</gene>
<keyword evidence="7" id="KW-0675">Receptor</keyword>
<dbReference type="CDD" id="cd00637">
    <property type="entry name" value="7tm_classA_rhodopsin-like"/>
    <property type="match status" value="1"/>
</dbReference>
<dbReference type="InterPro" id="IPR050569">
    <property type="entry name" value="TAAR"/>
</dbReference>
<dbReference type="PROSITE" id="PS50262">
    <property type="entry name" value="G_PROTEIN_RECEP_F1_2"/>
    <property type="match status" value="2"/>
</dbReference>
<dbReference type="PRINTS" id="PR00237">
    <property type="entry name" value="GPCRRHODOPSN"/>
</dbReference>
<dbReference type="SUPFAM" id="SSF81321">
    <property type="entry name" value="Family A G protein-coupled receptor-like"/>
    <property type="match status" value="2"/>
</dbReference>
<feature type="non-terminal residue" evidence="11">
    <location>
        <position position="412"/>
    </location>
</feature>
<dbReference type="Pfam" id="PF00001">
    <property type="entry name" value="7tm_1"/>
    <property type="match status" value="2"/>
</dbReference>
<feature type="transmembrane region" description="Helical" evidence="9">
    <location>
        <begin position="200"/>
        <end position="222"/>
    </location>
</feature>
<evidence type="ECO:0000313" key="12">
    <source>
        <dbReference type="Proteomes" id="UP001159405"/>
    </source>
</evidence>
<name>A0ABN8QN33_9CNID</name>
<protein>
    <recommendedName>
        <fullName evidence="10">G-protein coupled receptors family 1 profile domain-containing protein</fullName>
    </recommendedName>
</protein>
<feature type="transmembrane region" description="Helical" evidence="9">
    <location>
        <begin position="77"/>
        <end position="95"/>
    </location>
</feature>
<organism evidence="11 12">
    <name type="scientific">Porites lobata</name>
    <dbReference type="NCBI Taxonomy" id="104759"/>
    <lineage>
        <taxon>Eukaryota</taxon>
        <taxon>Metazoa</taxon>
        <taxon>Cnidaria</taxon>
        <taxon>Anthozoa</taxon>
        <taxon>Hexacorallia</taxon>
        <taxon>Scleractinia</taxon>
        <taxon>Fungiina</taxon>
        <taxon>Poritidae</taxon>
        <taxon>Porites</taxon>
    </lineage>
</organism>
<evidence type="ECO:0000256" key="3">
    <source>
        <dbReference type="ARBA" id="ARBA00022692"/>
    </source>
</evidence>
<keyword evidence="8" id="KW-0807">Transducer</keyword>
<feature type="transmembrane region" description="Helical" evidence="9">
    <location>
        <begin position="276"/>
        <end position="294"/>
    </location>
</feature>